<comment type="caution">
    <text evidence="6">The sequence shown here is derived from an EMBL/GenBank/DDBJ whole genome shotgun (WGS) entry which is preliminary data.</text>
</comment>
<dbReference type="EMBL" id="AFOY02000029">
    <property type="protein sequence ID" value="EXF91011.1"/>
    <property type="molecule type" value="Genomic_DNA"/>
</dbReference>
<keyword evidence="4 5" id="KW-0472">Membrane</keyword>
<protein>
    <submittedName>
        <fullName evidence="6">Type VI secretion protein</fullName>
    </submittedName>
</protein>
<feature type="transmembrane region" description="Helical" evidence="5">
    <location>
        <begin position="163"/>
        <end position="181"/>
    </location>
</feature>
<dbReference type="Pfam" id="PF04610">
    <property type="entry name" value="TrbL"/>
    <property type="match status" value="1"/>
</dbReference>
<keyword evidence="3 5" id="KW-1133">Transmembrane helix</keyword>
<keyword evidence="2 5" id="KW-0812">Transmembrane</keyword>
<dbReference type="Proteomes" id="UP000022611">
    <property type="component" value="Unassembled WGS sequence"/>
</dbReference>
<dbReference type="RefSeq" id="WP_011117461.1">
    <property type="nucleotide sequence ID" value="NZ_AFOY02000029.1"/>
</dbReference>
<dbReference type="InterPro" id="IPR007688">
    <property type="entry name" value="Conjugal_tfr_TrbL/VirB6"/>
</dbReference>
<dbReference type="GO" id="GO:0030255">
    <property type="term" value="P:protein secretion by the type IV secretion system"/>
    <property type="evidence" value="ECO:0007669"/>
    <property type="project" value="InterPro"/>
</dbReference>
<keyword evidence="6" id="KW-0614">Plasmid</keyword>
<feature type="transmembrane region" description="Helical" evidence="5">
    <location>
        <begin position="232"/>
        <end position="254"/>
    </location>
</feature>
<feature type="transmembrane region" description="Helical" evidence="5">
    <location>
        <begin position="134"/>
        <end position="156"/>
    </location>
</feature>
<evidence type="ECO:0000256" key="2">
    <source>
        <dbReference type="ARBA" id="ARBA00022692"/>
    </source>
</evidence>
<organism evidence="6 7">
    <name type="scientific">Pseudomonas fluorescens HK44</name>
    <dbReference type="NCBI Taxonomy" id="1042209"/>
    <lineage>
        <taxon>Bacteria</taxon>
        <taxon>Pseudomonadati</taxon>
        <taxon>Pseudomonadota</taxon>
        <taxon>Gammaproteobacteria</taxon>
        <taxon>Pseudomonadales</taxon>
        <taxon>Pseudomonadaceae</taxon>
        <taxon>Pseudomonas</taxon>
    </lineage>
</organism>
<evidence type="ECO:0000256" key="4">
    <source>
        <dbReference type="ARBA" id="ARBA00023136"/>
    </source>
</evidence>
<gene>
    <name evidence="6" type="ORF">HK44_029275</name>
</gene>
<accession>A0A010RDP0</accession>
<feature type="transmembrane region" description="Helical" evidence="5">
    <location>
        <begin position="68"/>
        <end position="90"/>
    </location>
</feature>
<dbReference type="GO" id="GO:0016020">
    <property type="term" value="C:membrane"/>
    <property type="evidence" value="ECO:0007669"/>
    <property type="project" value="UniProtKB-SubCell"/>
</dbReference>
<feature type="transmembrane region" description="Helical" evidence="5">
    <location>
        <begin position="201"/>
        <end position="220"/>
    </location>
</feature>
<sequence>MADLTLKGLIGATDEVTTSFVAEVFPNLAGLVEPLVWTIAVAYWAVLGIQTYNGKISVAPWDIVKRAMLTFMVFLTLNWSTGGSALYQIWGTWTETIAAQIMSRGVDSTSMLDALYVNVGQVASTLMNVSWRQFGMIIMGSGLFMVNCILFIAAILNMLIAKFGAAIIMCILPILLGFIFFEQTRQWTMSWFSKMLNLSLIYILSIAIVRFGYAIFGQAIDEIANTATISDAALITAQQWGTLIIVEGVLIICLLQVRGWAAAIATSATVGGSSLAMMALRTVGLGK</sequence>
<dbReference type="HOGENOM" id="CLU_965329_0_0_6"/>
<comment type="subcellular location">
    <subcellularLocation>
        <location evidence="1">Membrane</location>
        <topology evidence="1">Multi-pass membrane protein</topology>
    </subcellularLocation>
</comment>
<feature type="transmembrane region" description="Helical" evidence="5">
    <location>
        <begin position="260"/>
        <end position="280"/>
    </location>
</feature>
<evidence type="ECO:0000256" key="1">
    <source>
        <dbReference type="ARBA" id="ARBA00004141"/>
    </source>
</evidence>
<evidence type="ECO:0000313" key="6">
    <source>
        <dbReference type="EMBL" id="EXF91011.1"/>
    </source>
</evidence>
<feature type="transmembrane region" description="Helical" evidence="5">
    <location>
        <begin position="28"/>
        <end position="47"/>
    </location>
</feature>
<dbReference type="PATRIC" id="fig|1042209.11.peg.54"/>
<evidence type="ECO:0000256" key="3">
    <source>
        <dbReference type="ARBA" id="ARBA00022989"/>
    </source>
</evidence>
<reference evidence="6 7" key="1">
    <citation type="journal article" date="2011" name="J. Bacteriol.">
        <title>Draft genome sequence of the polycyclic aromatic hydrocarbon-degrading, genetically engineered bioluminescent bioreporter Pseudomonas fluorescens HK44.</title>
        <authorList>
            <person name="Chauhan A."/>
            <person name="Layton A.C."/>
            <person name="Williams D.E."/>
            <person name="Smartt A.E."/>
            <person name="Ripp S."/>
            <person name="Karpinets T.V."/>
            <person name="Brown S.D."/>
            <person name="Sayler G.S."/>
        </authorList>
    </citation>
    <scope>NUCLEOTIDE SEQUENCE [LARGE SCALE GENOMIC DNA]</scope>
    <source>
        <strain evidence="6 7">HK44</strain>
        <plasmid evidence="6">pUTK21</plasmid>
    </source>
</reference>
<dbReference type="OrthoDB" id="6956705at2"/>
<dbReference type="AlphaFoldDB" id="A0A010RDP0"/>
<name>A0A010RDP0_PSEFL</name>
<geneLocation type="plasmid" evidence="6">
    <name>pUTK21</name>
</geneLocation>
<proteinExistence type="predicted"/>
<evidence type="ECO:0000256" key="5">
    <source>
        <dbReference type="SAM" id="Phobius"/>
    </source>
</evidence>
<evidence type="ECO:0000313" key="7">
    <source>
        <dbReference type="Proteomes" id="UP000022611"/>
    </source>
</evidence>